<dbReference type="Pfam" id="PF23561">
    <property type="entry name" value="zf-C2H2_15"/>
    <property type="match status" value="1"/>
</dbReference>
<dbReference type="STRING" id="1745343.A0A2J6PL29"/>
<dbReference type="GO" id="GO:0000981">
    <property type="term" value="F:DNA-binding transcription factor activity, RNA polymerase II-specific"/>
    <property type="evidence" value="ECO:0007669"/>
    <property type="project" value="TreeGrafter"/>
</dbReference>
<evidence type="ECO:0000256" key="5">
    <source>
        <dbReference type="ARBA" id="ARBA00022833"/>
    </source>
</evidence>
<dbReference type="GO" id="GO:0000978">
    <property type="term" value="F:RNA polymerase II cis-regulatory region sequence-specific DNA binding"/>
    <property type="evidence" value="ECO:0007669"/>
    <property type="project" value="TreeGrafter"/>
</dbReference>
<keyword evidence="11" id="KW-1185">Reference proteome</keyword>
<reference evidence="10 11" key="1">
    <citation type="submission" date="2016-05" db="EMBL/GenBank/DDBJ databases">
        <title>A degradative enzymes factory behind the ericoid mycorrhizal symbiosis.</title>
        <authorList>
            <consortium name="DOE Joint Genome Institute"/>
            <person name="Martino E."/>
            <person name="Morin E."/>
            <person name="Grelet G."/>
            <person name="Kuo A."/>
            <person name="Kohler A."/>
            <person name="Daghino S."/>
            <person name="Barry K."/>
            <person name="Choi C."/>
            <person name="Cichocki N."/>
            <person name="Clum A."/>
            <person name="Copeland A."/>
            <person name="Hainaut M."/>
            <person name="Haridas S."/>
            <person name="Labutti K."/>
            <person name="Lindquist E."/>
            <person name="Lipzen A."/>
            <person name="Khouja H.-R."/>
            <person name="Murat C."/>
            <person name="Ohm R."/>
            <person name="Olson A."/>
            <person name="Spatafora J."/>
            <person name="Veneault-Fourrey C."/>
            <person name="Henrissat B."/>
            <person name="Grigoriev I."/>
            <person name="Martin F."/>
            <person name="Perotto S."/>
        </authorList>
    </citation>
    <scope>NUCLEOTIDE SEQUENCE [LARGE SCALE GENOMIC DNA]</scope>
    <source>
        <strain evidence="10 11">UAMH 7357</strain>
    </source>
</reference>
<organism evidence="10 11">
    <name type="scientific">Hyaloscypha hepaticicola</name>
    <dbReference type="NCBI Taxonomy" id="2082293"/>
    <lineage>
        <taxon>Eukaryota</taxon>
        <taxon>Fungi</taxon>
        <taxon>Dikarya</taxon>
        <taxon>Ascomycota</taxon>
        <taxon>Pezizomycotina</taxon>
        <taxon>Leotiomycetes</taxon>
        <taxon>Helotiales</taxon>
        <taxon>Hyaloscyphaceae</taxon>
        <taxon>Hyaloscypha</taxon>
    </lineage>
</organism>
<dbReference type="InterPro" id="IPR013087">
    <property type="entry name" value="Znf_C2H2_type"/>
</dbReference>
<sequence length="382" mass="42791">MIDSLSSPGGSPLSTLSSDAFEAEEEHDHIAVEAPMPPAKRQKIGDASMDSMRATPTHHLEDDPFSSIAISSDSEGEVPNSPSNLRPEDDDTHEQVTICSWTDCDAGDLGDMDKLVDHIQNEHIETRGKKYYCEWSDCSRKGQSHASAYALKSHMRSHTREKPFYCTLPECDRAFTRSDALAKHHRTVHETEALRPSDPIPKSMQALHKTSRIKDMMKPPQPHTEGHFEGPLNGAINGSDPNDWISSYPPELGFTAEEEARGPKELWRLLRRQLHWAEEETESLKQQCEMMEELRKKEWLEKEILLDQTMKNEISWHVRRSEVLAGRADLPSADEIKAAAERAWSSVLTPLGGMSPGLPPIKGQPVEDQREAAAVLASLHQA</sequence>
<dbReference type="InterPro" id="IPR043359">
    <property type="entry name" value="GLI-like"/>
</dbReference>
<keyword evidence="4 7" id="KW-0863">Zinc-finger</keyword>
<keyword evidence="2" id="KW-0479">Metal-binding</keyword>
<dbReference type="PROSITE" id="PS50157">
    <property type="entry name" value="ZINC_FINGER_C2H2_2"/>
    <property type="match status" value="2"/>
</dbReference>
<dbReference type="GO" id="GO:0008270">
    <property type="term" value="F:zinc ion binding"/>
    <property type="evidence" value="ECO:0007669"/>
    <property type="project" value="UniProtKB-KW"/>
</dbReference>
<dbReference type="SUPFAM" id="SSF57667">
    <property type="entry name" value="beta-beta-alpha zinc fingers"/>
    <property type="match status" value="2"/>
</dbReference>
<accession>A0A2J6PL29</accession>
<dbReference type="FunFam" id="3.30.160.60:FF:000031">
    <property type="entry name" value="GLI family zinc finger 3"/>
    <property type="match status" value="1"/>
</dbReference>
<keyword evidence="5" id="KW-0862">Zinc</keyword>
<evidence type="ECO:0000256" key="4">
    <source>
        <dbReference type="ARBA" id="ARBA00022771"/>
    </source>
</evidence>
<dbReference type="EMBL" id="KZ613521">
    <property type="protein sequence ID" value="PMD14576.1"/>
    <property type="molecule type" value="Genomic_DNA"/>
</dbReference>
<protein>
    <recommendedName>
        <fullName evidence="9">C2H2-type domain-containing protein</fullName>
    </recommendedName>
</protein>
<evidence type="ECO:0000256" key="6">
    <source>
        <dbReference type="ARBA" id="ARBA00023242"/>
    </source>
</evidence>
<name>A0A2J6PL29_9HELO</name>
<dbReference type="AlphaFoldDB" id="A0A2J6PL29"/>
<proteinExistence type="predicted"/>
<dbReference type="OrthoDB" id="3214149at2759"/>
<feature type="compositionally biased region" description="Low complexity" evidence="8">
    <location>
        <begin position="1"/>
        <end position="18"/>
    </location>
</feature>
<dbReference type="Gene3D" id="3.30.160.60">
    <property type="entry name" value="Classic Zinc Finger"/>
    <property type="match status" value="3"/>
</dbReference>
<feature type="domain" description="C2H2-type" evidence="9">
    <location>
        <begin position="136"/>
        <end position="163"/>
    </location>
</feature>
<dbReference type="SMART" id="SM00355">
    <property type="entry name" value="ZnF_C2H2"/>
    <property type="match status" value="3"/>
</dbReference>
<dbReference type="Proteomes" id="UP000235672">
    <property type="component" value="Unassembled WGS sequence"/>
</dbReference>
<dbReference type="FunFam" id="3.30.160.60:FF:000201">
    <property type="entry name" value="C2H2 finger domain protein (Gli3)"/>
    <property type="match status" value="1"/>
</dbReference>
<evidence type="ECO:0000256" key="7">
    <source>
        <dbReference type="PROSITE-ProRule" id="PRU00042"/>
    </source>
</evidence>
<evidence type="ECO:0000256" key="3">
    <source>
        <dbReference type="ARBA" id="ARBA00022737"/>
    </source>
</evidence>
<dbReference type="PROSITE" id="PS00028">
    <property type="entry name" value="ZINC_FINGER_C2H2_1"/>
    <property type="match status" value="1"/>
</dbReference>
<evidence type="ECO:0000313" key="10">
    <source>
        <dbReference type="EMBL" id="PMD14576.1"/>
    </source>
</evidence>
<comment type="subcellular location">
    <subcellularLocation>
        <location evidence="1">Nucleus</location>
    </subcellularLocation>
</comment>
<dbReference type="InterPro" id="IPR056436">
    <property type="entry name" value="Znf-C2H2_ZIC1-5/GLI1-3-like"/>
</dbReference>
<evidence type="ECO:0000259" key="9">
    <source>
        <dbReference type="PROSITE" id="PS50157"/>
    </source>
</evidence>
<gene>
    <name evidence="10" type="ORF">NA56DRAFT_583661</name>
</gene>
<evidence type="ECO:0000313" key="11">
    <source>
        <dbReference type="Proteomes" id="UP000235672"/>
    </source>
</evidence>
<evidence type="ECO:0000256" key="2">
    <source>
        <dbReference type="ARBA" id="ARBA00022723"/>
    </source>
</evidence>
<dbReference type="GO" id="GO:0005634">
    <property type="term" value="C:nucleus"/>
    <property type="evidence" value="ECO:0007669"/>
    <property type="project" value="UniProtKB-SubCell"/>
</dbReference>
<dbReference type="InterPro" id="IPR036236">
    <property type="entry name" value="Znf_C2H2_sf"/>
</dbReference>
<feature type="region of interest" description="Disordered" evidence="8">
    <location>
        <begin position="1"/>
        <end position="92"/>
    </location>
</feature>
<keyword evidence="3" id="KW-0677">Repeat</keyword>
<dbReference type="PANTHER" id="PTHR45718:SF4">
    <property type="entry name" value="TRANSCRIPTIONAL ACTIVATOR CUBITUS INTERRUPTUS"/>
    <property type="match status" value="1"/>
</dbReference>
<evidence type="ECO:0000256" key="8">
    <source>
        <dbReference type="SAM" id="MobiDB-lite"/>
    </source>
</evidence>
<dbReference type="PANTHER" id="PTHR45718">
    <property type="entry name" value="TRANSCRIPTIONAL ACTIVATOR CUBITUS INTERRUPTUS"/>
    <property type="match status" value="1"/>
</dbReference>
<keyword evidence="6" id="KW-0539">Nucleus</keyword>
<feature type="domain" description="C2H2-type" evidence="9">
    <location>
        <begin position="164"/>
        <end position="194"/>
    </location>
</feature>
<evidence type="ECO:0000256" key="1">
    <source>
        <dbReference type="ARBA" id="ARBA00004123"/>
    </source>
</evidence>